<dbReference type="EMBL" id="KQ971372">
    <property type="protein sequence ID" value="EFA10498.1"/>
    <property type="molecule type" value="Genomic_DNA"/>
</dbReference>
<dbReference type="InParanoid" id="D6WZZ0"/>
<name>D6WZZ0_TRICA</name>
<proteinExistence type="predicted"/>
<dbReference type="Proteomes" id="UP000007266">
    <property type="component" value="Linkage group 9"/>
</dbReference>
<evidence type="ECO:0000313" key="1">
    <source>
        <dbReference type="EMBL" id="EFA10498.1"/>
    </source>
</evidence>
<reference evidence="1 2" key="1">
    <citation type="journal article" date="2008" name="Nature">
        <title>The genome of the model beetle and pest Tribolium castaneum.</title>
        <authorList>
            <consortium name="Tribolium Genome Sequencing Consortium"/>
            <person name="Richards S."/>
            <person name="Gibbs R.A."/>
            <person name="Weinstock G.M."/>
            <person name="Brown S.J."/>
            <person name="Denell R."/>
            <person name="Beeman R.W."/>
            <person name="Gibbs R."/>
            <person name="Beeman R.W."/>
            <person name="Brown S.J."/>
            <person name="Bucher G."/>
            <person name="Friedrich M."/>
            <person name="Grimmelikhuijzen C.J."/>
            <person name="Klingler M."/>
            <person name="Lorenzen M."/>
            <person name="Richards S."/>
            <person name="Roth S."/>
            <person name="Schroder R."/>
            <person name="Tautz D."/>
            <person name="Zdobnov E.M."/>
            <person name="Muzny D."/>
            <person name="Gibbs R.A."/>
            <person name="Weinstock G.M."/>
            <person name="Attaway T."/>
            <person name="Bell S."/>
            <person name="Buhay C.J."/>
            <person name="Chandrabose M.N."/>
            <person name="Chavez D."/>
            <person name="Clerk-Blankenburg K.P."/>
            <person name="Cree A."/>
            <person name="Dao M."/>
            <person name="Davis C."/>
            <person name="Chacko J."/>
            <person name="Dinh H."/>
            <person name="Dugan-Rocha S."/>
            <person name="Fowler G."/>
            <person name="Garner T.T."/>
            <person name="Garnes J."/>
            <person name="Gnirke A."/>
            <person name="Hawes A."/>
            <person name="Hernandez J."/>
            <person name="Hines S."/>
            <person name="Holder M."/>
            <person name="Hume J."/>
            <person name="Jhangiani S.N."/>
            <person name="Joshi V."/>
            <person name="Khan Z.M."/>
            <person name="Jackson L."/>
            <person name="Kovar C."/>
            <person name="Kowis A."/>
            <person name="Lee S."/>
            <person name="Lewis L.R."/>
            <person name="Margolis J."/>
            <person name="Morgan M."/>
            <person name="Nazareth L.V."/>
            <person name="Nguyen N."/>
            <person name="Okwuonu G."/>
            <person name="Parker D."/>
            <person name="Richards S."/>
            <person name="Ruiz S.J."/>
            <person name="Santibanez J."/>
            <person name="Savard J."/>
            <person name="Scherer S.E."/>
            <person name="Schneider B."/>
            <person name="Sodergren E."/>
            <person name="Tautz D."/>
            <person name="Vattahil S."/>
            <person name="Villasana D."/>
            <person name="White C.S."/>
            <person name="Wright R."/>
            <person name="Park Y."/>
            <person name="Beeman R.W."/>
            <person name="Lord J."/>
            <person name="Oppert B."/>
            <person name="Lorenzen M."/>
            <person name="Brown S."/>
            <person name="Wang L."/>
            <person name="Savard J."/>
            <person name="Tautz D."/>
            <person name="Richards S."/>
            <person name="Weinstock G."/>
            <person name="Gibbs R.A."/>
            <person name="Liu Y."/>
            <person name="Worley K."/>
            <person name="Weinstock G."/>
            <person name="Elsik C.G."/>
            <person name="Reese J.T."/>
            <person name="Elhaik E."/>
            <person name="Landan G."/>
            <person name="Graur D."/>
            <person name="Arensburger P."/>
            <person name="Atkinson P."/>
            <person name="Beeman R.W."/>
            <person name="Beidler J."/>
            <person name="Brown S.J."/>
            <person name="Demuth J.P."/>
            <person name="Drury D.W."/>
            <person name="Du Y.Z."/>
            <person name="Fujiwara H."/>
            <person name="Lorenzen M."/>
            <person name="Maselli V."/>
            <person name="Osanai M."/>
            <person name="Park Y."/>
            <person name="Robertson H.M."/>
            <person name="Tu Z."/>
            <person name="Wang J.J."/>
            <person name="Wang S."/>
            <person name="Richards S."/>
            <person name="Song H."/>
            <person name="Zhang L."/>
            <person name="Sodergren E."/>
            <person name="Werner D."/>
            <person name="Stanke M."/>
            <person name="Morgenstern B."/>
            <person name="Solovyev V."/>
            <person name="Kosarev P."/>
            <person name="Brown G."/>
            <person name="Chen H.C."/>
            <person name="Ermolaeva O."/>
            <person name="Hlavina W."/>
            <person name="Kapustin Y."/>
            <person name="Kiryutin B."/>
            <person name="Kitts P."/>
            <person name="Maglott D."/>
            <person name="Pruitt K."/>
            <person name="Sapojnikov V."/>
            <person name="Souvorov A."/>
            <person name="Mackey A.J."/>
            <person name="Waterhouse R.M."/>
            <person name="Wyder S."/>
            <person name="Zdobnov E.M."/>
            <person name="Zdobnov E.M."/>
            <person name="Wyder S."/>
            <person name="Kriventseva E.V."/>
            <person name="Kadowaki T."/>
            <person name="Bork P."/>
            <person name="Aranda M."/>
            <person name="Bao R."/>
            <person name="Beermann A."/>
            <person name="Berns N."/>
            <person name="Bolognesi R."/>
            <person name="Bonneton F."/>
            <person name="Bopp D."/>
            <person name="Brown S.J."/>
            <person name="Bucher G."/>
            <person name="Butts T."/>
            <person name="Chaumot A."/>
            <person name="Denell R.E."/>
            <person name="Ferrier D.E."/>
            <person name="Friedrich M."/>
            <person name="Gordon C.M."/>
            <person name="Jindra M."/>
            <person name="Klingler M."/>
            <person name="Lan Q."/>
            <person name="Lattorff H.M."/>
            <person name="Laudet V."/>
            <person name="von Levetsow C."/>
            <person name="Liu Z."/>
            <person name="Lutz R."/>
            <person name="Lynch J.A."/>
            <person name="da Fonseca R.N."/>
            <person name="Posnien N."/>
            <person name="Reuter R."/>
            <person name="Roth S."/>
            <person name="Savard J."/>
            <person name="Schinko J.B."/>
            <person name="Schmitt C."/>
            <person name="Schoppmeier M."/>
            <person name="Schroder R."/>
            <person name="Shippy T.D."/>
            <person name="Simonnet F."/>
            <person name="Marques-Souza H."/>
            <person name="Tautz D."/>
            <person name="Tomoyasu Y."/>
            <person name="Trauner J."/>
            <person name="Van der Zee M."/>
            <person name="Vervoort M."/>
            <person name="Wittkopp N."/>
            <person name="Wimmer E.A."/>
            <person name="Yang X."/>
            <person name="Jones A.K."/>
            <person name="Sattelle D.B."/>
            <person name="Ebert P.R."/>
            <person name="Nelson D."/>
            <person name="Scott J.G."/>
            <person name="Beeman R.W."/>
            <person name="Muthukrishnan S."/>
            <person name="Kramer K.J."/>
            <person name="Arakane Y."/>
            <person name="Beeman R.W."/>
            <person name="Zhu Q."/>
            <person name="Hogenkamp D."/>
            <person name="Dixit R."/>
            <person name="Oppert B."/>
            <person name="Jiang H."/>
            <person name="Zou Z."/>
            <person name="Marshall J."/>
            <person name="Elpidina E."/>
            <person name="Vinokurov K."/>
            <person name="Oppert C."/>
            <person name="Zou Z."/>
            <person name="Evans J."/>
            <person name="Lu Z."/>
            <person name="Zhao P."/>
            <person name="Sumathipala N."/>
            <person name="Altincicek B."/>
            <person name="Vilcinskas A."/>
            <person name="Williams M."/>
            <person name="Hultmark D."/>
            <person name="Hetru C."/>
            <person name="Jiang H."/>
            <person name="Grimmelikhuijzen C.J."/>
            <person name="Hauser F."/>
            <person name="Cazzamali G."/>
            <person name="Williamson M."/>
            <person name="Park Y."/>
            <person name="Li B."/>
            <person name="Tanaka Y."/>
            <person name="Predel R."/>
            <person name="Neupert S."/>
            <person name="Schachtner J."/>
            <person name="Verleyen P."/>
            <person name="Raible F."/>
            <person name="Bork P."/>
            <person name="Friedrich M."/>
            <person name="Walden K.K."/>
            <person name="Robertson H.M."/>
            <person name="Angeli S."/>
            <person name="Foret S."/>
            <person name="Bucher G."/>
            <person name="Schuetz S."/>
            <person name="Maleszka R."/>
            <person name="Wimmer E.A."/>
            <person name="Beeman R.W."/>
            <person name="Lorenzen M."/>
            <person name="Tomoyasu Y."/>
            <person name="Miller S.C."/>
            <person name="Grossmann D."/>
            <person name="Bucher G."/>
        </authorList>
    </citation>
    <scope>NUCLEOTIDE SEQUENCE [LARGE SCALE GENOMIC DNA]</scope>
    <source>
        <strain evidence="1 2">Georgia GA2</strain>
    </source>
</reference>
<keyword evidence="2" id="KW-1185">Reference proteome</keyword>
<protein>
    <submittedName>
        <fullName evidence="1">Uncharacterized protein</fullName>
    </submittedName>
</protein>
<sequence>MNDTKHNTLHDCYIKKPGLDWPRPAAIEAAVRGAGPGGGAGEAAPAIRASRQWGVGRVERCSGPARDWTLAKRDRSAGA</sequence>
<evidence type="ECO:0000313" key="2">
    <source>
        <dbReference type="Proteomes" id="UP000007266"/>
    </source>
</evidence>
<reference evidence="1 2" key="2">
    <citation type="journal article" date="2010" name="Nucleic Acids Res.">
        <title>BeetleBase in 2010: revisions to provide comprehensive genomic information for Tribolium castaneum.</title>
        <authorList>
            <person name="Kim H.S."/>
            <person name="Murphy T."/>
            <person name="Xia J."/>
            <person name="Caragea D."/>
            <person name="Park Y."/>
            <person name="Beeman R.W."/>
            <person name="Lorenzen M.D."/>
            <person name="Butcher S."/>
            <person name="Manak J.R."/>
            <person name="Brown S.J."/>
        </authorList>
    </citation>
    <scope>GENOME REANNOTATION</scope>
    <source>
        <strain evidence="1 2">Georgia GA2</strain>
    </source>
</reference>
<dbReference type="HOGENOM" id="CLU_2609178_0_0_1"/>
<accession>D6WZZ0</accession>
<gene>
    <name evidence="1" type="primary">GLEAN_12746</name>
    <name evidence="1" type="ORF">TcasGA2_TC012746</name>
</gene>
<organism evidence="1 2">
    <name type="scientific">Tribolium castaneum</name>
    <name type="common">Red flour beetle</name>
    <dbReference type="NCBI Taxonomy" id="7070"/>
    <lineage>
        <taxon>Eukaryota</taxon>
        <taxon>Metazoa</taxon>
        <taxon>Ecdysozoa</taxon>
        <taxon>Arthropoda</taxon>
        <taxon>Hexapoda</taxon>
        <taxon>Insecta</taxon>
        <taxon>Pterygota</taxon>
        <taxon>Neoptera</taxon>
        <taxon>Endopterygota</taxon>
        <taxon>Coleoptera</taxon>
        <taxon>Polyphaga</taxon>
        <taxon>Cucujiformia</taxon>
        <taxon>Tenebrionidae</taxon>
        <taxon>Tenebrionidae incertae sedis</taxon>
        <taxon>Tribolium</taxon>
    </lineage>
</organism>
<dbReference type="AlphaFoldDB" id="D6WZZ0"/>